<protein>
    <recommendedName>
        <fullName evidence="3">Glyoxalase-like domain-containing protein</fullName>
    </recommendedName>
</protein>
<keyword evidence="2" id="KW-1185">Reference proteome</keyword>
<evidence type="ECO:0000313" key="1">
    <source>
        <dbReference type="EMBL" id="SNR66935.1"/>
    </source>
</evidence>
<evidence type="ECO:0008006" key="3">
    <source>
        <dbReference type="Google" id="ProtNLM"/>
    </source>
</evidence>
<name>A0A238Y6T8_9PSEU</name>
<dbReference type="AlphaFoldDB" id="A0A238Y6T8"/>
<sequence length="81" mass="8340">MAASPGSPDVRFASISLDFVAPADLANFYVALLGGQLLWSGDGSAAVQVSGLLMVMQGRAGYENQPPPEMLDAVYGTANHG</sequence>
<dbReference type="Proteomes" id="UP000198348">
    <property type="component" value="Unassembled WGS sequence"/>
</dbReference>
<accession>A0A238Y6T8</accession>
<dbReference type="EMBL" id="FZNW01000014">
    <property type="protein sequence ID" value="SNR66935.1"/>
    <property type="molecule type" value="Genomic_DNA"/>
</dbReference>
<reference evidence="1 2" key="1">
    <citation type="submission" date="2017-06" db="EMBL/GenBank/DDBJ databases">
        <authorList>
            <person name="Kim H.J."/>
            <person name="Triplett B.A."/>
        </authorList>
    </citation>
    <scope>NUCLEOTIDE SEQUENCE [LARGE SCALE GENOMIC DNA]</scope>
    <source>
        <strain evidence="1 2">DSM 45207</strain>
    </source>
</reference>
<gene>
    <name evidence="1" type="ORF">SAMN06265360_11417</name>
</gene>
<evidence type="ECO:0000313" key="2">
    <source>
        <dbReference type="Proteomes" id="UP000198348"/>
    </source>
</evidence>
<proteinExistence type="predicted"/>
<organism evidence="1 2">
    <name type="scientific">Haloechinothrix alba</name>
    <dbReference type="NCBI Taxonomy" id="664784"/>
    <lineage>
        <taxon>Bacteria</taxon>
        <taxon>Bacillati</taxon>
        <taxon>Actinomycetota</taxon>
        <taxon>Actinomycetes</taxon>
        <taxon>Pseudonocardiales</taxon>
        <taxon>Pseudonocardiaceae</taxon>
        <taxon>Haloechinothrix</taxon>
    </lineage>
</organism>